<accession>A0A7J7U9T7</accession>
<keyword evidence="2" id="KW-1133">Transmembrane helix</keyword>
<sequence length="256" mass="28218">MLFQRDGRGKVGGARDTGLSLPPLRQQIHLDLGPPSLSGFPGVCYFPPALSHLCRRVRAFGTSTQCPSALELFLQLKTKKTPVVKGKPQAQLCWLQQPTKYMQTENTSSLLWPFGGRLPFLIREGEQESSQCGHAPREPAASEAPGRPGPQPALTFAVPLRRACRKHSLSSALLHFGSNLSFVNFIYFFIFLLFKVLQIVVHMSLSHPPLSPILPYPAGTCPHPPPSVLCPLAMLINLSRKALKQACSHGSLYHYF</sequence>
<reference evidence="3 4" key="1">
    <citation type="journal article" date="2020" name="Nature">
        <title>Six reference-quality genomes reveal evolution of bat adaptations.</title>
        <authorList>
            <person name="Jebb D."/>
            <person name="Huang Z."/>
            <person name="Pippel M."/>
            <person name="Hughes G.M."/>
            <person name="Lavrichenko K."/>
            <person name="Devanna P."/>
            <person name="Winkler S."/>
            <person name="Jermiin L.S."/>
            <person name="Skirmuntt E.C."/>
            <person name="Katzourakis A."/>
            <person name="Burkitt-Gray L."/>
            <person name="Ray D.A."/>
            <person name="Sullivan K.A.M."/>
            <person name="Roscito J.G."/>
            <person name="Kirilenko B.M."/>
            <person name="Davalos L.M."/>
            <person name="Corthals A.P."/>
            <person name="Power M.L."/>
            <person name="Jones G."/>
            <person name="Ransome R.D."/>
            <person name="Dechmann D.K.N."/>
            <person name="Locatelli A.G."/>
            <person name="Puechmaille S.J."/>
            <person name="Fedrigo O."/>
            <person name="Jarvis E.D."/>
            <person name="Hiller M."/>
            <person name="Vernes S.C."/>
            <person name="Myers E.W."/>
            <person name="Teeling E.C."/>
        </authorList>
    </citation>
    <scope>NUCLEOTIDE SEQUENCE [LARGE SCALE GENOMIC DNA]</scope>
    <source>
        <strain evidence="3">MPipKuh1</strain>
        <tissue evidence="3">Flight muscle</tissue>
    </source>
</reference>
<evidence type="ECO:0000256" key="1">
    <source>
        <dbReference type="SAM" id="MobiDB-lite"/>
    </source>
</evidence>
<evidence type="ECO:0000313" key="3">
    <source>
        <dbReference type="EMBL" id="KAF6309697.1"/>
    </source>
</evidence>
<keyword evidence="4" id="KW-1185">Reference proteome</keyword>
<keyword evidence="2" id="KW-0472">Membrane</keyword>
<feature type="region of interest" description="Disordered" evidence="1">
    <location>
        <begin position="131"/>
        <end position="150"/>
    </location>
</feature>
<proteinExistence type="predicted"/>
<evidence type="ECO:0000256" key="2">
    <source>
        <dbReference type="SAM" id="Phobius"/>
    </source>
</evidence>
<dbReference type="AlphaFoldDB" id="A0A7J7U9T7"/>
<comment type="caution">
    <text evidence="3">The sequence shown here is derived from an EMBL/GenBank/DDBJ whole genome shotgun (WGS) entry which is preliminary data.</text>
</comment>
<gene>
    <name evidence="3" type="ORF">mPipKuh1_009147</name>
</gene>
<evidence type="ECO:0000313" key="4">
    <source>
        <dbReference type="Proteomes" id="UP000558488"/>
    </source>
</evidence>
<dbReference type="Proteomes" id="UP000558488">
    <property type="component" value="Unassembled WGS sequence"/>
</dbReference>
<dbReference type="EMBL" id="JACAGB010000021">
    <property type="protein sequence ID" value="KAF6309697.1"/>
    <property type="molecule type" value="Genomic_DNA"/>
</dbReference>
<protein>
    <submittedName>
        <fullName evidence="3">Uncharacterized protein</fullName>
    </submittedName>
</protein>
<feature type="transmembrane region" description="Helical" evidence="2">
    <location>
        <begin position="172"/>
        <end position="194"/>
    </location>
</feature>
<organism evidence="3 4">
    <name type="scientific">Pipistrellus kuhlii</name>
    <name type="common">Kuhl's pipistrelle</name>
    <dbReference type="NCBI Taxonomy" id="59472"/>
    <lineage>
        <taxon>Eukaryota</taxon>
        <taxon>Metazoa</taxon>
        <taxon>Chordata</taxon>
        <taxon>Craniata</taxon>
        <taxon>Vertebrata</taxon>
        <taxon>Euteleostomi</taxon>
        <taxon>Mammalia</taxon>
        <taxon>Eutheria</taxon>
        <taxon>Laurasiatheria</taxon>
        <taxon>Chiroptera</taxon>
        <taxon>Yangochiroptera</taxon>
        <taxon>Vespertilionidae</taxon>
        <taxon>Pipistrellus</taxon>
    </lineage>
</organism>
<name>A0A7J7U9T7_PIPKU</name>
<keyword evidence="2" id="KW-0812">Transmembrane</keyword>